<reference evidence="7" key="1">
    <citation type="submission" date="2018-10" db="EMBL/GenBank/DDBJ databases">
        <title>Hidden diversity of soil giant viruses.</title>
        <authorList>
            <person name="Schulz F."/>
            <person name="Alteio L."/>
            <person name="Goudeau D."/>
            <person name="Ryan E.M."/>
            <person name="Malmstrom R.R."/>
            <person name="Blanchard J."/>
            <person name="Woyke T."/>
        </authorList>
    </citation>
    <scope>NUCLEOTIDE SEQUENCE</scope>
    <source>
        <strain evidence="7">SMV1</strain>
    </source>
</reference>
<keyword evidence="2 5" id="KW-0812">Transmembrane</keyword>
<evidence type="ECO:0000256" key="1">
    <source>
        <dbReference type="ARBA" id="ARBA00004370"/>
    </source>
</evidence>
<feature type="transmembrane region" description="Helical" evidence="5">
    <location>
        <begin position="193"/>
        <end position="214"/>
    </location>
</feature>
<evidence type="ECO:0000256" key="5">
    <source>
        <dbReference type="SAM" id="Phobius"/>
    </source>
</evidence>
<organism evidence="7">
    <name type="scientific">Solumvirus sp</name>
    <dbReference type="NCBI Taxonomy" id="2487773"/>
    <lineage>
        <taxon>Viruses</taxon>
        <taxon>Pithoviruses</taxon>
    </lineage>
</organism>
<evidence type="ECO:0000256" key="4">
    <source>
        <dbReference type="ARBA" id="ARBA00023136"/>
    </source>
</evidence>
<dbReference type="InterPro" id="IPR050307">
    <property type="entry name" value="Sterol_Desaturase_Related"/>
</dbReference>
<evidence type="ECO:0000256" key="3">
    <source>
        <dbReference type="ARBA" id="ARBA00022989"/>
    </source>
</evidence>
<comment type="subcellular location">
    <subcellularLocation>
        <location evidence="1">Membrane</location>
    </subcellularLocation>
</comment>
<sequence>MISSLSSQQKNNYTNPKLHLPHTSTSTSICQYLLWIFIWLHPFVDRDYLSSLLSLDFFMMYSIWFLPLLCSNVYRWISESKLFEDYKLISSTMSIKDGTPLEKEVDNHFWKSQGLTTVAYWTITRLFDIKFESVSPTPTAPSRLTSIIQVLVSLLIADFHNYWVHRLFHSTSLYKYHKKHHQFVDPVPMAVNWLSELEIITITMPILFVPIFLFKMHPITILLWTTVTVTRGYYEHCHYDLPFDPFQLIPFNNNVKLHDDHHRFGGGLSGTNGRSGGNYGSYFHYCDYLFGTLILRE</sequence>
<keyword evidence="4 5" id="KW-0472">Membrane</keyword>
<dbReference type="InterPro" id="IPR006694">
    <property type="entry name" value="Fatty_acid_hydroxylase"/>
</dbReference>
<accession>A0A3G5AG68</accession>
<feature type="transmembrane region" description="Helical" evidence="5">
    <location>
        <begin position="58"/>
        <end position="77"/>
    </location>
</feature>
<dbReference type="GO" id="GO:0016491">
    <property type="term" value="F:oxidoreductase activity"/>
    <property type="evidence" value="ECO:0007669"/>
    <property type="project" value="InterPro"/>
</dbReference>
<gene>
    <name evidence="7" type="ORF">Solumvirus2_23</name>
</gene>
<proteinExistence type="predicted"/>
<feature type="domain" description="Fatty acid hydroxylase" evidence="6">
    <location>
        <begin position="151"/>
        <end position="292"/>
    </location>
</feature>
<dbReference type="PANTHER" id="PTHR11863">
    <property type="entry name" value="STEROL DESATURASE"/>
    <property type="match status" value="1"/>
</dbReference>
<name>A0A3G5AG68_9VIRU</name>
<keyword evidence="3 5" id="KW-1133">Transmembrane helix</keyword>
<evidence type="ECO:0000256" key="2">
    <source>
        <dbReference type="ARBA" id="ARBA00022692"/>
    </source>
</evidence>
<dbReference type="GO" id="GO:0016020">
    <property type="term" value="C:membrane"/>
    <property type="evidence" value="ECO:0007669"/>
    <property type="project" value="UniProtKB-SubCell"/>
</dbReference>
<dbReference type="GO" id="GO:0008610">
    <property type="term" value="P:lipid biosynthetic process"/>
    <property type="evidence" value="ECO:0007669"/>
    <property type="project" value="InterPro"/>
</dbReference>
<evidence type="ECO:0000259" key="6">
    <source>
        <dbReference type="Pfam" id="PF04116"/>
    </source>
</evidence>
<dbReference type="EMBL" id="MK072499">
    <property type="protein sequence ID" value="AYV86216.1"/>
    <property type="molecule type" value="Genomic_DNA"/>
</dbReference>
<dbReference type="Pfam" id="PF04116">
    <property type="entry name" value="FA_hydroxylase"/>
    <property type="match status" value="1"/>
</dbReference>
<feature type="transmembrane region" description="Helical" evidence="5">
    <location>
        <begin position="20"/>
        <end position="38"/>
    </location>
</feature>
<dbReference type="GO" id="GO:0005506">
    <property type="term" value="F:iron ion binding"/>
    <property type="evidence" value="ECO:0007669"/>
    <property type="project" value="InterPro"/>
</dbReference>
<evidence type="ECO:0000313" key="7">
    <source>
        <dbReference type="EMBL" id="AYV86216.1"/>
    </source>
</evidence>
<protein>
    <recommendedName>
        <fullName evidence="6">Fatty acid hydroxylase domain-containing protein</fullName>
    </recommendedName>
</protein>